<organism evidence="1 2">
    <name type="scientific">Pseudomonas virus PBPA162</name>
    <dbReference type="NCBI Taxonomy" id="2588096"/>
    <lineage>
        <taxon>Viruses</taxon>
        <taxon>Duplodnaviria</taxon>
        <taxon>Heunggongvirae</taxon>
        <taxon>Uroviricota</taxon>
        <taxon>Caudoviricetes</taxon>
        <taxon>Queuovirinae</taxon>
        <taxon>Iggyvirus</taxon>
        <taxon>Iggyvirus PBPA162</taxon>
    </lineage>
</organism>
<dbReference type="KEGG" id="vg:77948071"/>
<evidence type="ECO:0000313" key="2">
    <source>
        <dbReference type="Proteomes" id="UP000319293"/>
    </source>
</evidence>
<name>A0A4Y5TNI3_9CAUD</name>
<reference evidence="1 2" key="1">
    <citation type="submission" date="2019-04" db="EMBL/GenBank/DDBJ databases">
        <title>Complete genome sequence of a novel bacteriophage, PBPA162, infecting Pseudomonas aeruginosa.</title>
        <authorList>
            <person name="Myung H."/>
            <person name="Hong H."/>
            <person name="Cho J."/>
        </authorList>
    </citation>
    <scope>NUCLEOTIDE SEQUENCE [LARGE SCALE GENOMIC DNA]</scope>
</reference>
<keyword evidence="2" id="KW-1185">Reference proteome</keyword>
<evidence type="ECO:0000313" key="1">
    <source>
        <dbReference type="EMBL" id="QDB70886.1"/>
    </source>
</evidence>
<dbReference type="Proteomes" id="UP000319293">
    <property type="component" value="Segment"/>
</dbReference>
<protein>
    <submittedName>
        <fullName evidence="1">Uncharacterized protein</fullName>
    </submittedName>
</protein>
<sequence length="71" mass="7812">MQDIKAVTMMEFSLAVSAMVQGQACERQTALLARIAQGQAGLLLAHMLYNYISAVAPHLWEPLCQAPARPW</sequence>
<dbReference type="RefSeq" id="YP_010671815.1">
    <property type="nucleotide sequence ID" value="NC_070971.1"/>
</dbReference>
<accession>A0A4Y5TNI3</accession>
<proteinExistence type="predicted"/>
<dbReference type="GeneID" id="77948071"/>
<dbReference type="EMBL" id="MK816297">
    <property type="protein sequence ID" value="QDB70886.1"/>
    <property type="molecule type" value="Genomic_DNA"/>
</dbReference>